<dbReference type="InterPro" id="IPR011109">
    <property type="entry name" value="DNA_bind_recombinase_dom"/>
</dbReference>
<dbReference type="PANTHER" id="PTHR30461">
    <property type="entry name" value="DNA-INVERTASE FROM LAMBDOID PROPHAGE"/>
    <property type="match status" value="1"/>
</dbReference>
<dbReference type="AlphaFoldDB" id="A0A9W6PHI3"/>
<evidence type="ECO:0000256" key="1">
    <source>
        <dbReference type="ARBA" id="ARBA00023125"/>
    </source>
</evidence>
<dbReference type="Pfam" id="PF07508">
    <property type="entry name" value="Recombinase"/>
    <property type="match status" value="1"/>
</dbReference>
<accession>A0A9W6PHI3</accession>
<dbReference type="SMART" id="SM00857">
    <property type="entry name" value="Resolvase"/>
    <property type="match status" value="1"/>
</dbReference>
<reference evidence="5" key="1">
    <citation type="submission" date="2023-02" db="EMBL/GenBank/DDBJ databases">
        <title>Kitasatospora phosalacinea NBRC 14362.</title>
        <authorList>
            <person name="Ichikawa N."/>
            <person name="Sato H."/>
            <person name="Tonouchi N."/>
        </authorList>
    </citation>
    <scope>NUCLEOTIDE SEQUENCE</scope>
    <source>
        <strain evidence="5">NBRC 14362</strain>
    </source>
</reference>
<dbReference type="SUPFAM" id="SSF53041">
    <property type="entry name" value="Resolvase-like"/>
    <property type="match status" value="1"/>
</dbReference>
<dbReference type="InterPro" id="IPR036162">
    <property type="entry name" value="Resolvase-like_N_sf"/>
</dbReference>
<dbReference type="Gene3D" id="3.40.50.1390">
    <property type="entry name" value="Resolvase, N-terminal catalytic domain"/>
    <property type="match status" value="1"/>
</dbReference>
<dbReference type="Pfam" id="PF00239">
    <property type="entry name" value="Resolvase"/>
    <property type="match status" value="1"/>
</dbReference>
<dbReference type="InterPro" id="IPR038109">
    <property type="entry name" value="DNA_bind_recomb_sf"/>
</dbReference>
<keyword evidence="2" id="KW-0233">DNA recombination</keyword>
<feature type="region of interest" description="Disordered" evidence="3">
    <location>
        <begin position="1"/>
        <end position="59"/>
    </location>
</feature>
<dbReference type="Pfam" id="PF13408">
    <property type="entry name" value="Zn_ribbon_recom"/>
    <property type="match status" value="1"/>
</dbReference>
<evidence type="ECO:0000256" key="2">
    <source>
        <dbReference type="ARBA" id="ARBA00023172"/>
    </source>
</evidence>
<feature type="region of interest" description="Disordered" evidence="3">
    <location>
        <begin position="604"/>
        <end position="628"/>
    </location>
</feature>
<feature type="domain" description="Recombinase" evidence="4">
    <location>
        <begin position="241"/>
        <end position="388"/>
    </location>
</feature>
<evidence type="ECO:0000313" key="6">
    <source>
        <dbReference type="Proteomes" id="UP001165143"/>
    </source>
</evidence>
<dbReference type="InterPro" id="IPR050639">
    <property type="entry name" value="SSR_resolvase"/>
</dbReference>
<evidence type="ECO:0000256" key="3">
    <source>
        <dbReference type="SAM" id="MobiDB-lite"/>
    </source>
</evidence>
<dbReference type="InterPro" id="IPR006119">
    <property type="entry name" value="Resolv_N"/>
</dbReference>
<dbReference type="Proteomes" id="UP001165143">
    <property type="component" value="Unassembled WGS sequence"/>
</dbReference>
<evidence type="ECO:0000259" key="4">
    <source>
        <dbReference type="PROSITE" id="PS51737"/>
    </source>
</evidence>
<protein>
    <submittedName>
        <fullName evidence="5">Integrase</fullName>
    </submittedName>
</protein>
<feature type="compositionally biased region" description="Low complexity" evidence="3">
    <location>
        <begin position="47"/>
        <end position="58"/>
    </location>
</feature>
<evidence type="ECO:0000313" key="5">
    <source>
        <dbReference type="EMBL" id="GLW55221.1"/>
    </source>
</evidence>
<dbReference type="InterPro" id="IPR025827">
    <property type="entry name" value="Zn_ribbon_recom_dom"/>
</dbReference>
<name>A0A9W6PHI3_9ACTN</name>
<feature type="compositionally biased region" description="Polar residues" evidence="3">
    <location>
        <begin position="1"/>
        <end position="38"/>
    </location>
</feature>
<organism evidence="5 6">
    <name type="scientific">Kitasatospora phosalacinea</name>
    <dbReference type="NCBI Taxonomy" id="2065"/>
    <lineage>
        <taxon>Bacteria</taxon>
        <taxon>Bacillati</taxon>
        <taxon>Actinomycetota</taxon>
        <taxon>Actinomycetes</taxon>
        <taxon>Kitasatosporales</taxon>
        <taxon>Streptomycetaceae</taxon>
        <taxon>Kitasatospora</taxon>
    </lineage>
</organism>
<gene>
    <name evidence="5" type="ORF">Kpho01_32320</name>
</gene>
<keyword evidence="1" id="KW-0238">DNA-binding</keyword>
<dbReference type="PROSITE" id="PS51737">
    <property type="entry name" value="RECOMBINASE_DNA_BIND"/>
    <property type="match status" value="1"/>
</dbReference>
<dbReference type="GO" id="GO:0000150">
    <property type="term" value="F:DNA strand exchange activity"/>
    <property type="evidence" value="ECO:0007669"/>
    <property type="project" value="InterPro"/>
</dbReference>
<dbReference type="Gene3D" id="3.90.1750.20">
    <property type="entry name" value="Putative Large Serine Recombinase, Chain B, Domain 2"/>
    <property type="match status" value="1"/>
</dbReference>
<comment type="caution">
    <text evidence="5">The sequence shown here is derived from an EMBL/GenBank/DDBJ whole genome shotgun (WGS) entry which is preliminary data.</text>
</comment>
<dbReference type="PANTHER" id="PTHR30461:SF2">
    <property type="entry name" value="SERINE RECOMBINASE PINE-RELATED"/>
    <property type="match status" value="1"/>
</dbReference>
<dbReference type="CDD" id="cd00338">
    <property type="entry name" value="Ser_Recombinase"/>
    <property type="match status" value="1"/>
</dbReference>
<proteinExistence type="predicted"/>
<dbReference type="GO" id="GO:0003677">
    <property type="term" value="F:DNA binding"/>
    <property type="evidence" value="ECO:0007669"/>
    <property type="project" value="UniProtKB-KW"/>
</dbReference>
<sequence length="628" mass="68926">MSTAITPLTSGKNSSYSSTGMENFSNGGPLVSPTSVASDSGRPSFPSSNSVGTFSNSSLPGTERTVFARPLRGVRAIRLSVMRDETTSPERQRESCNLAAALQNIDFGEGENLREAVDLAVSASKTAPWQRPELGAWLARPDEWDVIVWWRFDRAVRGQGDMHELAKWASEHRKVIVFAEGIGGGAQVYDFRNPMDPITTMMLNQFAFAAEMESWATKERVTGAHAAMRTMNYRHANGAPAYGYKIVPMPAELGGVGKTLVQDESAVRVLLRIMRDLLDGVAVYKICAALTAEGVLTPRDHWSHLNGKPTGGKVGAGRKGSKVVKVFRWTRQLIRRILTTPALLGWKMHRGNPVRNAQGEPVMATTEPILTREEFDVIGALFEDKKLGEQKEAPADASRLLHIALCGACEGPMYKQGRATSRTQQDTYRCSSSANHTPCAAPTTIRADWLEEWAEARFLDLAGRIPVLKTLITPGYDPQREIDEVAAEYDAHQELKGQQRSRTALKSWEQRLAALDSRLAELEATPARPEKRERFATGQTLADVWTTADDETRRGLLLEAGFRVFVGKARPGGWRRLDESRLRLSVVGDLDPAIESWAGLRDELGTGPDGAPAAGSKMRIHTPVDLAA</sequence>
<dbReference type="EMBL" id="BSRX01000017">
    <property type="protein sequence ID" value="GLW55221.1"/>
    <property type="molecule type" value="Genomic_DNA"/>
</dbReference>